<dbReference type="STRING" id="84724.SAMN04488564_102390"/>
<evidence type="ECO:0000256" key="1">
    <source>
        <dbReference type="SAM" id="SignalP"/>
    </source>
</evidence>
<feature type="chain" id="PRO_5011768290" evidence="1">
    <location>
        <begin position="26"/>
        <end position="381"/>
    </location>
</feature>
<accession>A0A1I6DER1</accession>
<keyword evidence="3" id="KW-1185">Reference proteome</keyword>
<reference evidence="3" key="1">
    <citation type="submission" date="2016-10" db="EMBL/GenBank/DDBJ databases">
        <authorList>
            <person name="Varghese N."/>
            <person name="Submissions S."/>
        </authorList>
    </citation>
    <scope>NUCLEOTIDE SEQUENCE [LARGE SCALE GENOMIC DNA]</scope>
    <source>
        <strain evidence="3">DSM 44232</strain>
    </source>
</reference>
<evidence type="ECO:0000313" key="2">
    <source>
        <dbReference type="EMBL" id="SFR03792.1"/>
    </source>
</evidence>
<evidence type="ECO:0000313" key="3">
    <source>
        <dbReference type="Proteomes" id="UP000198583"/>
    </source>
</evidence>
<dbReference type="RefSeq" id="WP_093588939.1">
    <property type="nucleotide sequence ID" value="NZ_FOYL01000002.1"/>
</dbReference>
<gene>
    <name evidence="2" type="ORF">SAMN04488564_102390</name>
</gene>
<name>A0A1I6DER1_9PSEU</name>
<feature type="signal peptide" evidence="1">
    <location>
        <begin position="1"/>
        <end position="25"/>
    </location>
</feature>
<dbReference type="AlphaFoldDB" id="A0A1I6DER1"/>
<sequence>MSVRRWSAVAFSIAVLAGVAGPAAASGSVPTWRLVPIPQNKATSNLWDVAAVDTRNAWAVGLEGYHPDQQYTTGDPMMLRWNGIRWSRTSLPVVRGRVSFERVAASSAKDVWVKGSLRASDITDNVSLVWRYDGRTWTEVPYPPGATPSTLTIRDLSVVDGHAWLVGYRGNTPVFHEWAAGSWREHQPPTECVNGGGFVNFCQINAVKAFAPDDVWAAGNGMWNGYMGPLLFHWDGTAWRVVEIGLNQQQVSLQSLDGLSSKDIWAAGDSDTGGGNVVVRGDGTTWQVVGGLNTQRTPGLAVGANGAPWVIGGYPQATFNTHGTGGWTATPAPVPAGAWSAAYNSIAAVPGTNRMIAVGYADLPGTNPLLLQAVIADYATR</sequence>
<dbReference type="Proteomes" id="UP000198583">
    <property type="component" value="Unassembled WGS sequence"/>
</dbReference>
<organism evidence="2 3">
    <name type="scientific">Lentzea waywayandensis</name>
    <dbReference type="NCBI Taxonomy" id="84724"/>
    <lineage>
        <taxon>Bacteria</taxon>
        <taxon>Bacillati</taxon>
        <taxon>Actinomycetota</taxon>
        <taxon>Actinomycetes</taxon>
        <taxon>Pseudonocardiales</taxon>
        <taxon>Pseudonocardiaceae</taxon>
        <taxon>Lentzea</taxon>
    </lineage>
</organism>
<dbReference type="EMBL" id="FOYL01000002">
    <property type="protein sequence ID" value="SFR03792.1"/>
    <property type="molecule type" value="Genomic_DNA"/>
</dbReference>
<proteinExistence type="predicted"/>
<protein>
    <submittedName>
        <fullName evidence="2">Uncharacterized protein</fullName>
    </submittedName>
</protein>
<dbReference type="OrthoDB" id="3454650at2"/>
<keyword evidence="1" id="KW-0732">Signal</keyword>